<feature type="compositionally biased region" description="Acidic residues" evidence="1">
    <location>
        <begin position="317"/>
        <end position="327"/>
    </location>
</feature>
<evidence type="ECO:0000313" key="2">
    <source>
        <dbReference type="EMBL" id="EGT50774.1"/>
    </source>
</evidence>
<proteinExistence type="predicted"/>
<evidence type="ECO:0000313" key="3">
    <source>
        <dbReference type="Proteomes" id="UP000008068"/>
    </source>
</evidence>
<dbReference type="HOGENOM" id="CLU_362573_0_0_1"/>
<feature type="compositionally biased region" description="Polar residues" evidence="1">
    <location>
        <begin position="55"/>
        <end position="79"/>
    </location>
</feature>
<protein>
    <submittedName>
        <fullName evidence="2">Uncharacterized protein</fullName>
    </submittedName>
</protein>
<feature type="region of interest" description="Disordered" evidence="1">
    <location>
        <begin position="305"/>
        <end position="328"/>
    </location>
</feature>
<organism evidence="3">
    <name type="scientific">Caenorhabditis brenneri</name>
    <name type="common">Nematode worm</name>
    <dbReference type="NCBI Taxonomy" id="135651"/>
    <lineage>
        <taxon>Eukaryota</taxon>
        <taxon>Metazoa</taxon>
        <taxon>Ecdysozoa</taxon>
        <taxon>Nematoda</taxon>
        <taxon>Chromadorea</taxon>
        <taxon>Rhabditida</taxon>
        <taxon>Rhabditina</taxon>
        <taxon>Rhabditomorpha</taxon>
        <taxon>Rhabditoidea</taxon>
        <taxon>Rhabditidae</taxon>
        <taxon>Peloderinae</taxon>
        <taxon>Caenorhabditis</taxon>
    </lineage>
</organism>
<name>G0N2E3_CAEBE</name>
<dbReference type="Proteomes" id="UP000008068">
    <property type="component" value="Unassembled WGS sequence"/>
</dbReference>
<accession>G0N2E3</accession>
<feature type="compositionally biased region" description="Low complexity" evidence="1">
    <location>
        <begin position="88"/>
        <end position="103"/>
    </location>
</feature>
<dbReference type="EMBL" id="GL379830">
    <property type="protein sequence ID" value="EGT50774.1"/>
    <property type="molecule type" value="Genomic_DNA"/>
</dbReference>
<dbReference type="OMA" id="PSENGCA"/>
<reference evidence="3" key="1">
    <citation type="submission" date="2011-07" db="EMBL/GenBank/DDBJ databases">
        <authorList>
            <consortium name="Caenorhabditis brenneri Sequencing and Analysis Consortium"/>
            <person name="Wilson R.K."/>
        </authorList>
    </citation>
    <scope>NUCLEOTIDE SEQUENCE [LARGE SCALE GENOMIC DNA]</scope>
    <source>
        <strain evidence="3">PB2801</strain>
    </source>
</reference>
<evidence type="ECO:0000256" key="1">
    <source>
        <dbReference type="SAM" id="MobiDB-lite"/>
    </source>
</evidence>
<feature type="region of interest" description="Disordered" evidence="1">
    <location>
        <begin position="1"/>
        <end position="108"/>
    </location>
</feature>
<dbReference type="STRING" id="135651.G0N2E3"/>
<sequence length="771" mass="85461">MPGNRATARTTQGRKRRAPAMQNQMEMSDPSENGCAPLPEKRRARGSGVAIQPAHSRTPQKQNVAMNTETTTRRFQTPMNPHDSFVKGESSSEASGFSSVEASTPNPQHQPLAFVKAEVYQEMNVMDIKDEAPQAQAAPRLVELAREDQECYRILHINLPRRLRHEFILNNEQVDLERLQPFEPTDSDFGNWTSYKILQFFVSIPIHIDLLNIYKMFKFPSQLIEHLHCRDLYIENQQCRVFWYELIGMNDEDYDKVLRKLWILKHHSEDGYEEWRGRDFNLKEEMNVGREEVVSLVYHRKEEDEEPKDRWSVDPEANLDEEEDEDEKQIVEKEGEVYLEPKFFEEAPMANANDAAPKKDQPAPELKCEQIQNHRNFHAHAQENSLFGPAPTAPTIAPQAPAPHPSEEQQGNIVLAPVAASMQRVLEMAAPVAYPAAIAQAPPQAGEQQGNRVPAPVQPDAPRFDAELFSELERLGILVPPLPADPVRIEVQAPPQIVEQLVLAPAIPDAPPAVQAPLLGGWQQAPVVLAPAIPDAPPAVQAPLLGGWQQALGVPAPAPPDAPPVALAPLQGGWQQDLAVPAPAIPDAPPVVWPPLQEGWQQALGYWAPPPQAAPPAPPAIPDAWIPRQEGAYGRMPMLCMAMQDLRRAQFQAALQQREQQFPGINAPPPAAAPPIAQHVRGLPQGVQHLRPGIFSPPLPAPAPIDQHLGVQAALRRGQHQFPGFQAPPPAAVPPMDPRVQAPPPFHPHSHLVLVPRDGQPYAPPPYRPLQ</sequence>
<keyword evidence="3" id="KW-1185">Reference proteome</keyword>
<dbReference type="AlphaFoldDB" id="G0N2E3"/>
<dbReference type="InParanoid" id="G0N2E3"/>
<gene>
    <name evidence="2" type="ORF">CAEBREN_24336</name>
</gene>